<accession>A0A098B5T4</accession>
<sequence length="38" mass="4576">MLLEPSLNRADSRQQLAHMERFRNIIVRSQVQCFDLFL</sequence>
<feature type="non-terminal residue" evidence="1">
    <location>
        <position position="38"/>
    </location>
</feature>
<gene>
    <name evidence="1" type="ORF">DPCES_3859</name>
</gene>
<protein>
    <submittedName>
        <fullName evidence="1">Uncharacterized protein</fullName>
    </submittedName>
</protein>
<name>A0A098B5T4_DESHA</name>
<evidence type="ECO:0000313" key="1">
    <source>
        <dbReference type="EMBL" id="CDX03745.1"/>
    </source>
</evidence>
<proteinExistence type="predicted"/>
<organism evidence="1">
    <name type="scientific">Desulfitobacterium hafniense</name>
    <name type="common">Desulfitobacterium frappieri</name>
    <dbReference type="NCBI Taxonomy" id="49338"/>
    <lineage>
        <taxon>Bacteria</taxon>
        <taxon>Bacillati</taxon>
        <taxon>Bacillota</taxon>
        <taxon>Clostridia</taxon>
        <taxon>Eubacteriales</taxon>
        <taxon>Desulfitobacteriaceae</taxon>
        <taxon>Desulfitobacterium</taxon>
    </lineage>
</organism>
<reference evidence="1" key="1">
    <citation type="submission" date="2014-07" db="EMBL/GenBank/DDBJ databases">
        <authorList>
            <person name="Hornung V.Bastian."/>
        </authorList>
    </citation>
    <scope>NUCLEOTIDE SEQUENCE</scope>
    <source>
        <strain evidence="1">PCE-S</strain>
    </source>
</reference>
<dbReference type="AlphaFoldDB" id="A0A098B5T4"/>
<dbReference type="EMBL" id="LK996017">
    <property type="protein sequence ID" value="CDX03745.1"/>
    <property type="molecule type" value="Genomic_DNA"/>
</dbReference>